<gene>
    <name evidence="5" type="ORF">GGR88_001512</name>
</gene>
<dbReference type="InterPro" id="IPR012340">
    <property type="entry name" value="NA-bd_OB-fold"/>
</dbReference>
<evidence type="ECO:0000313" key="6">
    <source>
        <dbReference type="Proteomes" id="UP000734218"/>
    </source>
</evidence>
<name>A0ABX0XKY8_9SPHN</name>
<organism evidence="5 6">
    <name type="scientific">Sphingomonas jejuensis</name>
    <dbReference type="NCBI Taxonomy" id="904715"/>
    <lineage>
        <taxon>Bacteria</taxon>
        <taxon>Pseudomonadati</taxon>
        <taxon>Pseudomonadota</taxon>
        <taxon>Alphaproteobacteria</taxon>
        <taxon>Sphingomonadales</taxon>
        <taxon>Sphingomonadaceae</taxon>
        <taxon>Sphingomonas</taxon>
    </lineage>
</organism>
<comment type="caution">
    <text evidence="5">The sequence shown here is derived from an EMBL/GenBank/DDBJ whole genome shotgun (WGS) entry which is preliminary data.</text>
</comment>
<evidence type="ECO:0000256" key="2">
    <source>
        <dbReference type="ARBA" id="ARBA00022884"/>
    </source>
</evidence>
<dbReference type="NCBIfam" id="NF007495">
    <property type="entry name" value="PRK10089.1-4"/>
    <property type="match status" value="1"/>
</dbReference>
<reference evidence="5 6" key="1">
    <citation type="submission" date="2020-03" db="EMBL/GenBank/DDBJ databases">
        <title>Genomic Encyclopedia of Type Strains, Phase IV (KMG-IV): sequencing the most valuable type-strain genomes for metagenomic binning, comparative biology and taxonomic classification.</title>
        <authorList>
            <person name="Goeker M."/>
        </authorList>
    </citation>
    <scope>NUCLEOTIDE SEQUENCE [LARGE SCALE GENOMIC DNA]</scope>
    <source>
        <strain evidence="5 6">DSM 27651</strain>
    </source>
</reference>
<dbReference type="Gene3D" id="2.40.50.140">
    <property type="entry name" value="Nucleic acid-binding proteins"/>
    <property type="match status" value="1"/>
</dbReference>
<evidence type="ECO:0000313" key="5">
    <source>
        <dbReference type="EMBL" id="NJC34038.1"/>
    </source>
</evidence>
<keyword evidence="6" id="KW-1185">Reference proteome</keyword>
<evidence type="ECO:0000256" key="3">
    <source>
        <dbReference type="PROSITE-ProRule" id="PRU00209"/>
    </source>
</evidence>
<feature type="domain" description="TRNA-binding" evidence="4">
    <location>
        <begin position="14"/>
        <end position="118"/>
    </location>
</feature>
<sequence length="118" mass="12382">MSTRTEAQDGALAALEQVDIRVGTVVEALPFPEARKPAVKLRIDFGATIGLRWSSAQITANYAPEALVGRQVVAAVNLGARRIGPFTSEVLTMGLPDEGGAVVLVAPDRAVPNGGRLY</sequence>
<dbReference type="NCBIfam" id="TIGR02222">
    <property type="entry name" value="chap_CsaA"/>
    <property type="match status" value="1"/>
</dbReference>
<dbReference type="RefSeq" id="WP_167953937.1">
    <property type="nucleotide sequence ID" value="NZ_JAATJE010000001.1"/>
</dbReference>
<protein>
    <submittedName>
        <fullName evidence="5">tRNA-binding protein</fullName>
    </submittedName>
</protein>
<accession>A0ABX0XKY8</accession>
<keyword evidence="2 3" id="KW-0694">RNA-binding</keyword>
<dbReference type="Pfam" id="PF01588">
    <property type="entry name" value="tRNA_bind"/>
    <property type="match status" value="1"/>
</dbReference>
<dbReference type="CDD" id="cd02798">
    <property type="entry name" value="tRNA_bind_CsaA"/>
    <property type="match status" value="1"/>
</dbReference>
<proteinExistence type="predicted"/>
<evidence type="ECO:0000256" key="1">
    <source>
        <dbReference type="ARBA" id="ARBA00022555"/>
    </source>
</evidence>
<evidence type="ECO:0000259" key="4">
    <source>
        <dbReference type="PROSITE" id="PS50886"/>
    </source>
</evidence>
<dbReference type="InterPro" id="IPR002547">
    <property type="entry name" value="tRNA-bd_dom"/>
</dbReference>
<dbReference type="PROSITE" id="PS50886">
    <property type="entry name" value="TRBD"/>
    <property type="match status" value="1"/>
</dbReference>
<dbReference type="InterPro" id="IPR008231">
    <property type="entry name" value="CsaA"/>
</dbReference>
<dbReference type="Proteomes" id="UP000734218">
    <property type="component" value="Unassembled WGS sequence"/>
</dbReference>
<dbReference type="SUPFAM" id="SSF50249">
    <property type="entry name" value="Nucleic acid-binding proteins"/>
    <property type="match status" value="1"/>
</dbReference>
<dbReference type="EMBL" id="JAATJE010000001">
    <property type="protein sequence ID" value="NJC34038.1"/>
    <property type="molecule type" value="Genomic_DNA"/>
</dbReference>
<keyword evidence="1 3" id="KW-0820">tRNA-binding</keyword>
<dbReference type="NCBIfam" id="NF007494">
    <property type="entry name" value="PRK10089.1-3"/>
    <property type="match status" value="1"/>
</dbReference>